<evidence type="ECO:0000256" key="6">
    <source>
        <dbReference type="SAM" id="MobiDB-lite"/>
    </source>
</evidence>
<keyword evidence="3 5" id="KW-0238">DNA-binding</keyword>
<dbReference type="GO" id="GO:0003700">
    <property type="term" value="F:DNA-binding transcription factor activity"/>
    <property type="evidence" value="ECO:0007669"/>
    <property type="project" value="TreeGrafter"/>
</dbReference>
<evidence type="ECO:0000313" key="9">
    <source>
        <dbReference type="Proteomes" id="UP000199406"/>
    </source>
</evidence>
<dbReference type="SUPFAM" id="SSF48498">
    <property type="entry name" value="Tetracyclin repressor-like, C-terminal domain"/>
    <property type="match status" value="1"/>
</dbReference>
<dbReference type="Pfam" id="PF13977">
    <property type="entry name" value="TetR_C_6"/>
    <property type="match status" value="1"/>
</dbReference>
<feature type="region of interest" description="Disordered" evidence="6">
    <location>
        <begin position="1"/>
        <end position="20"/>
    </location>
</feature>
<dbReference type="Proteomes" id="UP000199406">
    <property type="component" value="Unassembled WGS sequence"/>
</dbReference>
<sequence>MTTTMDGDRSGVPPLTKGERTRRRIMDSALELFGERGYTSVSLRDVAARAAITHAGLLHYFSGKDDLLITVMIDRDKQEIIALQEHIEQLSRRDGRPWTVDDVGLSWLVGQIAANQRRPDLAPLYVKLSAEATEPSHPAHNYFRKRYARLRRTLTGSMARAFATADPPVTGHDPVAAAAQVIALADGLQIQWVLDPDSVDMVASLLGYLRMLGIDPDGWALADEAAG</sequence>
<evidence type="ECO:0000256" key="2">
    <source>
        <dbReference type="ARBA" id="ARBA00023015"/>
    </source>
</evidence>
<dbReference type="PANTHER" id="PTHR30055">
    <property type="entry name" value="HTH-TYPE TRANSCRIPTIONAL REGULATOR RUTR"/>
    <property type="match status" value="1"/>
</dbReference>
<dbReference type="PROSITE" id="PS50977">
    <property type="entry name" value="HTH_TETR_2"/>
    <property type="match status" value="1"/>
</dbReference>
<dbReference type="InterPro" id="IPR050109">
    <property type="entry name" value="HTH-type_TetR-like_transc_reg"/>
</dbReference>
<evidence type="ECO:0000256" key="4">
    <source>
        <dbReference type="ARBA" id="ARBA00023163"/>
    </source>
</evidence>
<dbReference type="RefSeq" id="WP_218122424.1">
    <property type="nucleotide sequence ID" value="NZ_FNBT01000006.1"/>
</dbReference>
<evidence type="ECO:0000256" key="5">
    <source>
        <dbReference type="PROSITE-ProRule" id="PRU00335"/>
    </source>
</evidence>
<dbReference type="InterPro" id="IPR039538">
    <property type="entry name" value="BetI_C"/>
</dbReference>
<dbReference type="Pfam" id="PF00440">
    <property type="entry name" value="TetR_N"/>
    <property type="match status" value="1"/>
</dbReference>
<dbReference type="Gene3D" id="1.10.357.10">
    <property type="entry name" value="Tetracycline Repressor, domain 2"/>
    <property type="match status" value="1"/>
</dbReference>
<dbReference type="PANTHER" id="PTHR30055:SF234">
    <property type="entry name" value="HTH-TYPE TRANSCRIPTIONAL REGULATOR BETI"/>
    <property type="match status" value="1"/>
</dbReference>
<dbReference type="GO" id="GO:0000976">
    <property type="term" value="F:transcription cis-regulatory region binding"/>
    <property type="evidence" value="ECO:0007669"/>
    <property type="project" value="TreeGrafter"/>
</dbReference>
<dbReference type="AlphaFoldDB" id="A0A1G7NS82"/>
<feature type="DNA-binding region" description="H-T-H motif" evidence="5">
    <location>
        <begin position="42"/>
        <end position="61"/>
    </location>
</feature>
<keyword evidence="9" id="KW-1185">Reference proteome</keyword>
<feature type="domain" description="HTH tetR-type" evidence="7">
    <location>
        <begin position="19"/>
        <end position="79"/>
    </location>
</feature>
<dbReference type="InterPro" id="IPR036271">
    <property type="entry name" value="Tet_transcr_reg_TetR-rel_C_sf"/>
</dbReference>
<evidence type="ECO:0000313" key="8">
    <source>
        <dbReference type="EMBL" id="SDF76787.1"/>
    </source>
</evidence>
<evidence type="ECO:0000256" key="3">
    <source>
        <dbReference type="ARBA" id="ARBA00023125"/>
    </source>
</evidence>
<dbReference type="InterPro" id="IPR001647">
    <property type="entry name" value="HTH_TetR"/>
</dbReference>
<keyword evidence="2" id="KW-0805">Transcription regulation</keyword>
<proteinExistence type="predicted"/>
<dbReference type="EMBL" id="FNBT01000006">
    <property type="protein sequence ID" value="SDF76787.1"/>
    <property type="molecule type" value="Genomic_DNA"/>
</dbReference>
<organism evidence="8 9">
    <name type="scientific">Blastococcus aurantiacus</name>
    <dbReference type="NCBI Taxonomy" id="1550231"/>
    <lineage>
        <taxon>Bacteria</taxon>
        <taxon>Bacillati</taxon>
        <taxon>Actinomycetota</taxon>
        <taxon>Actinomycetes</taxon>
        <taxon>Geodermatophilales</taxon>
        <taxon>Geodermatophilaceae</taxon>
        <taxon>Blastococcus</taxon>
    </lineage>
</organism>
<dbReference type="STRING" id="1550231.SAMN05660662_3325"/>
<dbReference type="PRINTS" id="PR00455">
    <property type="entry name" value="HTHTETR"/>
</dbReference>
<gene>
    <name evidence="8" type="ORF">SAMN05660662_3325</name>
</gene>
<dbReference type="InterPro" id="IPR009057">
    <property type="entry name" value="Homeodomain-like_sf"/>
</dbReference>
<evidence type="ECO:0000256" key="1">
    <source>
        <dbReference type="ARBA" id="ARBA00022491"/>
    </source>
</evidence>
<keyword evidence="1" id="KW-0678">Repressor</keyword>
<evidence type="ECO:0000259" key="7">
    <source>
        <dbReference type="PROSITE" id="PS50977"/>
    </source>
</evidence>
<accession>A0A1G7NS82</accession>
<keyword evidence="4" id="KW-0804">Transcription</keyword>
<protein>
    <submittedName>
        <fullName evidence="8">Transcriptional regulator, TetR family</fullName>
    </submittedName>
</protein>
<dbReference type="SUPFAM" id="SSF46689">
    <property type="entry name" value="Homeodomain-like"/>
    <property type="match status" value="1"/>
</dbReference>
<name>A0A1G7NS82_9ACTN</name>
<reference evidence="9" key="1">
    <citation type="submission" date="2016-10" db="EMBL/GenBank/DDBJ databases">
        <authorList>
            <person name="Varghese N."/>
            <person name="Submissions S."/>
        </authorList>
    </citation>
    <scope>NUCLEOTIDE SEQUENCE [LARGE SCALE GENOMIC DNA]</scope>
    <source>
        <strain evidence="9">DSM 44268</strain>
    </source>
</reference>